<evidence type="ECO:0000259" key="3">
    <source>
        <dbReference type="Pfam" id="PF13359"/>
    </source>
</evidence>
<evidence type="ECO:0000256" key="1">
    <source>
        <dbReference type="ARBA" id="ARBA00001968"/>
    </source>
</evidence>
<proteinExistence type="predicted"/>
<dbReference type="InterPro" id="IPR027806">
    <property type="entry name" value="HARBI1_dom"/>
</dbReference>
<dbReference type="Proteomes" id="UP000694548">
    <property type="component" value="Chromosome sgr12"/>
</dbReference>
<reference evidence="5" key="3">
    <citation type="submission" date="2025-09" db="UniProtKB">
        <authorList>
            <consortium name="Ensembl"/>
        </authorList>
    </citation>
    <scope>IDENTIFICATION</scope>
</reference>
<keyword evidence="6" id="KW-1185">Reference proteome</keyword>
<evidence type="ECO:0000259" key="4">
    <source>
        <dbReference type="Pfam" id="PF13613"/>
    </source>
</evidence>
<dbReference type="Pfam" id="PF13613">
    <property type="entry name" value="HTH_Tnp_4"/>
    <property type="match status" value="1"/>
</dbReference>
<evidence type="ECO:0000313" key="6">
    <source>
        <dbReference type="Proteomes" id="UP000694548"/>
    </source>
</evidence>
<dbReference type="AlphaFoldDB" id="A0A8C6LQS3"/>
<comment type="cofactor">
    <cofactor evidence="1">
        <name>a divalent metal cation</name>
        <dbReference type="ChEBI" id="CHEBI:60240"/>
    </cofactor>
</comment>
<evidence type="ECO:0000313" key="5">
    <source>
        <dbReference type="Ensembl" id="ENSNFUP00015022601.1"/>
    </source>
</evidence>
<sequence>MVCSTVLIRTNKRFFSCLERSVPQRASLKKCTQRRRKRWISNLRLTSGGTKRDNARVCSDNFLTGKNLPSLKNLIIVNLILLQKALSANVVSNYHNDWMFADECQTDLTMVDLTRLEDAVKDYTSDICGLREKLQNTKFTQETFQDNEKTKFYTGLPNFLVLMQIFQLCEQFITVSSISALSKFEQFIMVLMHLRLNLQFQDLAYRFNVSTSTVSRIWLKMIPVLHERLEFLIEWPEREVTLSTMPMSFRKAFGSKAAVILDCFEVFIERPYNFLAREQTWSKYNRHNTIKFLTGISPQGYVTYISSAWGGRTSDKQITEECGILNKLLPGDIVLADRGFTAEDCVEFFCASLKTPAFTEGKKQLSAYEVEQTRKLAGIRFHVERVIGLVRRKYQILQSRTMPIGHVAVKSTDSLALVDKIAVICCALFNLSESVVPLESC</sequence>
<dbReference type="PANTHER" id="PTHR23080:SF63">
    <property type="entry name" value="TICK TRANSPOSON"/>
    <property type="match status" value="1"/>
</dbReference>
<name>A0A8C6LQS3_NOTFU</name>
<evidence type="ECO:0000256" key="2">
    <source>
        <dbReference type="ARBA" id="ARBA00022723"/>
    </source>
</evidence>
<reference evidence="5" key="2">
    <citation type="submission" date="2025-08" db="UniProtKB">
        <authorList>
            <consortium name="Ensembl"/>
        </authorList>
    </citation>
    <scope>IDENTIFICATION</scope>
</reference>
<evidence type="ECO:0008006" key="7">
    <source>
        <dbReference type="Google" id="ProtNLM"/>
    </source>
</evidence>
<keyword evidence="2" id="KW-0479">Metal-binding</keyword>
<feature type="domain" description="Transposase Helix-turn-helix" evidence="4">
    <location>
        <begin position="180"/>
        <end position="230"/>
    </location>
</feature>
<organism evidence="5 6">
    <name type="scientific">Nothobranchius furzeri</name>
    <name type="common">Turquoise killifish</name>
    <dbReference type="NCBI Taxonomy" id="105023"/>
    <lineage>
        <taxon>Eukaryota</taxon>
        <taxon>Metazoa</taxon>
        <taxon>Chordata</taxon>
        <taxon>Craniata</taxon>
        <taxon>Vertebrata</taxon>
        <taxon>Euteleostomi</taxon>
        <taxon>Actinopterygii</taxon>
        <taxon>Neopterygii</taxon>
        <taxon>Teleostei</taxon>
        <taxon>Neoteleostei</taxon>
        <taxon>Acanthomorphata</taxon>
        <taxon>Ovalentaria</taxon>
        <taxon>Atherinomorphae</taxon>
        <taxon>Cyprinodontiformes</taxon>
        <taxon>Nothobranchiidae</taxon>
        <taxon>Nothobranchius</taxon>
    </lineage>
</organism>
<feature type="domain" description="DDE Tnp4" evidence="3">
    <location>
        <begin position="261"/>
        <end position="430"/>
    </location>
</feature>
<dbReference type="PANTHER" id="PTHR23080">
    <property type="entry name" value="THAP DOMAIN PROTEIN"/>
    <property type="match status" value="1"/>
</dbReference>
<protein>
    <recommendedName>
        <fullName evidence="7">THAP-type domain-containing protein</fullName>
    </recommendedName>
</protein>
<dbReference type="InterPro" id="IPR027805">
    <property type="entry name" value="Transposase_HTH_dom"/>
</dbReference>
<reference evidence="5" key="1">
    <citation type="submission" date="2014-08" db="EMBL/GenBank/DDBJ databases">
        <authorList>
            <person name="Senf B."/>
            <person name="Petzold A."/>
            <person name="Downie B.R."/>
            <person name="Koch P."/>
            <person name="Platzer M."/>
        </authorList>
    </citation>
    <scope>NUCLEOTIDE SEQUENCE [LARGE SCALE GENOMIC DNA]</scope>
    <source>
        <strain evidence="5">GRZ</strain>
    </source>
</reference>
<accession>A0A8C6LQS3</accession>
<dbReference type="Pfam" id="PF13359">
    <property type="entry name" value="DDE_Tnp_4"/>
    <property type="match status" value="1"/>
</dbReference>
<dbReference type="Ensembl" id="ENSNFUT00015023638.1">
    <property type="protein sequence ID" value="ENSNFUP00015022601.1"/>
    <property type="gene ID" value="ENSNFUG00015010932.1"/>
</dbReference>
<dbReference type="GO" id="GO:0046872">
    <property type="term" value="F:metal ion binding"/>
    <property type="evidence" value="ECO:0007669"/>
    <property type="project" value="UniProtKB-KW"/>
</dbReference>
<dbReference type="GeneTree" id="ENSGT00940000164249"/>